<dbReference type="Gene3D" id="1.20.1280.50">
    <property type="match status" value="1"/>
</dbReference>
<name>V4KU42_EUTSA</name>
<dbReference type="SUPFAM" id="SSF81383">
    <property type="entry name" value="F-box domain"/>
    <property type="match status" value="1"/>
</dbReference>
<dbReference type="PANTHER" id="PTHR31111:SF130">
    <property type="entry name" value="F-BOX ASSOCIATED UBIQUITINATION EFFECTOR FAMILY PROTEIN"/>
    <property type="match status" value="1"/>
</dbReference>
<dbReference type="CDD" id="cd22157">
    <property type="entry name" value="F-box_AtFBW1-like"/>
    <property type="match status" value="1"/>
</dbReference>
<evidence type="ECO:0000259" key="1">
    <source>
        <dbReference type="SMART" id="SM00256"/>
    </source>
</evidence>
<feature type="domain" description="F-box" evidence="1">
    <location>
        <begin position="10"/>
        <end position="50"/>
    </location>
</feature>
<dbReference type="Pfam" id="PF08268">
    <property type="entry name" value="FBA_3"/>
    <property type="match status" value="2"/>
</dbReference>
<dbReference type="InterPro" id="IPR036047">
    <property type="entry name" value="F-box-like_dom_sf"/>
</dbReference>
<dbReference type="AlphaFoldDB" id="V4KU42"/>
<dbReference type="Pfam" id="PF00646">
    <property type="entry name" value="F-box"/>
    <property type="match status" value="1"/>
</dbReference>
<evidence type="ECO:0000313" key="2">
    <source>
        <dbReference type="EMBL" id="ESQ30908.1"/>
    </source>
</evidence>
<dbReference type="Gramene" id="ESQ30908">
    <property type="protein sequence ID" value="ESQ30908"/>
    <property type="gene ID" value="EUTSA_v10012264mg"/>
</dbReference>
<protein>
    <recommendedName>
        <fullName evidence="1">F-box domain-containing protein</fullName>
    </recommendedName>
</protein>
<dbReference type="EMBL" id="KI517809">
    <property type="protein sequence ID" value="ESQ30908.1"/>
    <property type="molecule type" value="Genomic_DNA"/>
</dbReference>
<reference evidence="2 3" key="1">
    <citation type="journal article" date="2013" name="Front. Plant Sci.">
        <title>The Reference Genome of the Halophytic Plant Eutrema salsugineum.</title>
        <authorList>
            <person name="Yang R."/>
            <person name="Jarvis D.E."/>
            <person name="Chen H."/>
            <person name="Beilstein M.A."/>
            <person name="Grimwood J."/>
            <person name="Jenkins J."/>
            <person name="Shu S."/>
            <person name="Prochnik S."/>
            <person name="Xin M."/>
            <person name="Ma C."/>
            <person name="Schmutz J."/>
            <person name="Wing R.A."/>
            <person name="Mitchell-Olds T."/>
            <person name="Schumaker K.S."/>
            <person name="Wang X."/>
        </authorList>
    </citation>
    <scope>NUCLEOTIDE SEQUENCE [LARGE SCALE GENOMIC DNA]</scope>
</reference>
<proteinExistence type="predicted"/>
<dbReference type="SMART" id="SM00256">
    <property type="entry name" value="FBOX"/>
    <property type="match status" value="1"/>
</dbReference>
<evidence type="ECO:0000313" key="3">
    <source>
        <dbReference type="Proteomes" id="UP000030689"/>
    </source>
</evidence>
<organism evidence="2 3">
    <name type="scientific">Eutrema salsugineum</name>
    <name type="common">Saltwater cress</name>
    <name type="synonym">Sisymbrium salsugineum</name>
    <dbReference type="NCBI Taxonomy" id="72664"/>
    <lineage>
        <taxon>Eukaryota</taxon>
        <taxon>Viridiplantae</taxon>
        <taxon>Streptophyta</taxon>
        <taxon>Embryophyta</taxon>
        <taxon>Tracheophyta</taxon>
        <taxon>Spermatophyta</taxon>
        <taxon>Magnoliopsida</taxon>
        <taxon>eudicotyledons</taxon>
        <taxon>Gunneridae</taxon>
        <taxon>Pentapetalae</taxon>
        <taxon>rosids</taxon>
        <taxon>malvids</taxon>
        <taxon>Brassicales</taxon>
        <taxon>Brassicaceae</taxon>
        <taxon>Eutremeae</taxon>
        <taxon>Eutrema</taxon>
    </lineage>
</organism>
<dbReference type="InterPro" id="IPR013187">
    <property type="entry name" value="F-box-assoc_dom_typ3"/>
</dbReference>
<dbReference type="OMA" id="ECITIMI"/>
<gene>
    <name evidence="2" type="ORF">EUTSA_v10012264mg</name>
</gene>
<accession>V4KU42</accession>
<keyword evidence="3" id="KW-1185">Reference proteome</keyword>
<dbReference type="KEGG" id="eus:EUTSA_v10012264mg"/>
<dbReference type="eggNOG" id="ENOG502S2EQ">
    <property type="taxonomic scope" value="Eukaryota"/>
</dbReference>
<sequence length="341" mass="39201">MNRGDTSDFIPIDLIIPIFSRLPTKSIVRFYCVSKLWCSVFHRPYFTELFLTKSSARPRLLLAVRKEDQWSFYSTPQPHNPYEKSSSSSSLVLAADFHMKFPQGSTHISCTYDSGLIYFSETLISKDDDNLVPVIANPNTGHYAILSKLRSYRSLYTSLGSLYSFLGFDSIDKQFKVLVIAGPTCEFNCFDVRSEKFNFIEYRKYGWTSLLGFCDWFTKLVNYKGKLGGISCKRNDADSFDLHMLVFEDIEKQEFSEYVYTLPEKEVVDIFSLSVVGVPGEIVLKVENYYIYESDLFRVLYFNPESNTVQSVVIQGLDKDSSVYAFVDHVEDLNVNDAKLF</sequence>
<dbReference type="PANTHER" id="PTHR31111">
    <property type="entry name" value="BNAA05G37150D PROTEIN-RELATED"/>
    <property type="match status" value="1"/>
</dbReference>
<dbReference type="Proteomes" id="UP000030689">
    <property type="component" value="Unassembled WGS sequence"/>
</dbReference>
<dbReference type="InterPro" id="IPR001810">
    <property type="entry name" value="F-box_dom"/>
</dbReference>
<feature type="non-terminal residue" evidence="2">
    <location>
        <position position="341"/>
    </location>
</feature>